<organism evidence="2 3">
    <name type="scientific">Extensimonas vulgaris</name>
    <dbReference type="NCBI Taxonomy" id="1031594"/>
    <lineage>
        <taxon>Bacteria</taxon>
        <taxon>Pseudomonadati</taxon>
        <taxon>Pseudomonadota</taxon>
        <taxon>Betaproteobacteria</taxon>
        <taxon>Burkholderiales</taxon>
        <taxon>Comamonadaceae</taxon>
        <taxon>Extensimonas</taxon>
    </lineage>
</organism>
<dbReference type="RefSeq" id="WP_114483746.1">
    <property type="nucleotide sequence ID" value="NZ_QPJU01000007.1"/>
</dbReference>
<dbReference type="OrthoDB" id="9814704at2"/>
<dbReference type="PANTHER" id="PTHR45431:SF3">
    <property type="entry name" value="RHODANESE-LIKE DOMAIN-CONTAINING PROTEIN 15, CHLOROPLASTIC"/>
    <property type="match status" value="1"/>
</dbReference>
<gene>
    <name evidence="2" type="ORF">DFR45_107110</name>
</gene>
<reference evidence="2 3" key="1">
    <citation type="submission" date="2018-07" db="EMBL/GenBank/DDBJ databases">
        <title>Genomic Encyclopedia of Type Strains, Phase IV (KMG-IV): sequencing the most valuable type-strain genomes for metagenomic binning, comparative biology and taxonomic classification.</title>
        <authorList>
            <person name="Goeker M."/>
        </authorList>
    </citation>
    <scope>NUCLEOTIDE SEQUENCE [LARGE SCALE GENOMIC DNA]</scope>
    <source>
        <strain evidence="2 3">DSM 100911</strain>
    </source>
</reference>
<evidence type="ECO:0000313" key="2">
    <source>
        <dbReference type="EMBL" id="RCX09030.1"/>
    </source>
</evidence>
<evidence type="ECO:0000259" key="1">
    <source>
        <dbReference type="PROSITE" id="PS50206"/>
    </source>
</evidence>
<feature type="domain" description="Rhodanese" evidence="1">
    <location>
        <begin position="18"/>
        <end position="97"/>
    </location>
</feature>
<name>A0A369AI54_9BURK</name>
<sequence length="109" mass="11616">MSPTPCAPTDEDRPDAPGLERLVLLDVRSPGEYAAGHVRGAINLPLERFMQDIAQVAPDKDAPVVLYCVSGARSGMACDAMRQLGYRQAINGGSAANVALQLQRPIERG</sequence>
<dbReference type="SUPFAM" id="SSF52821">
    <property type="entry name" value="Rhodanese/Cell cycle control phosphatase"/>
    <property type="match status" value="1"/>
</dbReference>
<proteinExistence type="predicted"/>
<protein>
    <submittedName>
        <fullName evidence="2">Phage shock protein E</fullName>
    </submittedName>
</protein>
<dbReference type="Proteomes" id="UP000252174">
    <property type="component" value="Unassembled WGS sequence"/>
</dbReference>
<dbReference type="AlphaFoldDB" id="A0A369AI54"/>
<dbReference type="PROSITE" id="PS50206">
    <property type="entry name" value="RHODANESE_3"/>
    <property type="match status" value="1"/>
</dbReference>
<comment type="caution">
    <text evidence="2">The sequence shown here is derived from an EMBL/GenBank/DDBJ whole genome shotgun (WGS) entry which is preliminary data.</text>
</comment>
<dbReference type="SMART" id="SM00450">
    <property type="entry name" value="RHOD"/>
    <property type="match status" value="1"/>
</dbReference>
<evidence type="ECO:0000313" key="3">
    <source>
        <dbReference type="Proteomes" id="UP000252174"/>
    </source>
</evidence>
<dbReference type="EMBL" id="QPJU01000007">
    <property type="protein sequence ID" value="RCX09030.1"/>
    <property type="molecule type" value="Genomic_DNA"/>
</dbReference>
<accession>A0A369AI54</accession>
<dbReference type="InterPro" id="IPR036873">
    <property type="entry name" value="Rhodanese-like_dom_sf"/>
</dbReference>
<dbReference type="InterPro" id="IPR001763">
    <property type="entry name" value="Rhodanese-like_dom"/>
</dbReference>
<keyword evidence="3" id="KW-1185">Reference proteome</keyword>
<dbReference type="CDD" id="cd00158">
    <property type="entry name" value="RHOD"/>
    <property type="match status" value="1"/>
</dbReference>
<dbReference type="InterPro" id="IPR052367">
    <property type="entry name" value="Thiosulfate_ST/Rhodanese-like"/>
</dbReference>
<dbReference type="Pfam" id="PF00581">
    <property type="entry name" value="Rhodanese"/>
    <property type="match status" value="1"/>
</dbReference>
<dbReference type="PANTHER" id="PTHR45431">
    <property type="entry name" value="RHODANESE-LIKE DOMAIN-CONTAINING PROTEIN 15, CHLOROPLASTIC"/>
    <property type="match status" value="1"/>
</dbReference>
<dbReference type="Gene3D" id="3.40.250.10">
    <property type="entry name" value="Rhodanese-like domain"/>
    <property type="match status" value="1"/>
</dbReference>